<feature type="region of interest" description="Disordered" evidence="9">
    <location>
        <begin position="1"/>
        <end position="23"/>
    </location>
</feature>
<dbReference type="PROSITE" id="PS00108">
    <property type="entry name" value="PROTEIN_KINASE_ST"/>
    <property type="match status" value="1"/>
</dbReference>
<accession>S9UKX6</accession>
<sequence length="380" mass="43129">MPLLKQRQHSIYTQEEEAEREDKMASFGIDGEIEQRYRILRHIGSGAYGVVWCALDRHTNKQVALKKVFDAFGNQQDAQRTYREVMLLQGLTDNKQVVGLLNVIRAVNNIDLYLVFDLSETDLAVVLKKKILQDAHRKFLTYQIIRITAQLHAMRIIHRDLKPSNVFVNTDCTICLGDFGLARTFKTNTGAKGEPVTDLTEYIATRWYRSPEILVKSNMYTTAMDMWAIGCIVAELFLNQPLFAGNSTVHQLQLIVATTGEPTKKDVDSLHSNEAWALIDSLPVEIESDPLADILADADPDALDLVQKLIVFNPKQRLTAMEALRHPYIAAFVTAEDLANIAKLSPLVLPLPDEKQFKAREYKAALYEQIKMVYRTKDHL</sequence>
<evidence type="ECO:0000256" key="7">
    <source>
        <dbReference type="RuleBase" id="RU000304"/>
    </source>
</evidence>
<evidence type="ECO:0000256" key="1">
    <source>
        <dbReference type="ARBA" id="ARBA00022527"/>
    </source>
</evidence>
<dbReference type="InterPro" id="IPR008271">
    <property type="entry name" value="Ser/Thr_kinase_AS"/>
</dbReference>
<comment type="caution">
    <text evidence="11">The sequence shown here is derived from an EMBL/GenBank/DDBJ whole genome shotgun (WGS) entry which is preliminary data.</text>
</comment>
<comment type="catalytic activity">
    <reaction evidence="8">
        <text>L-threonyl-[protein] + ATP = O-phospho-L-threonyl-[protein] + ADP + H(+)</text>
        <dbReference type="Rhea" id="RHEA:46608"/>
        <dbReference type="Rhea" id="RHEA-COMP:11060"/>
        <dbReference type="Rhea" id="RHEA-COMP:11605"/>
        <dbReference type="ChEBI" id="CHEBI:15378"/>
        <dbReference type="ChEBI" id="CHEBI:30013"/>
        <dbReference type="ChEBI" id="CHEBI:30616"/>
        <dbReference type="ChEBI" id="CHEBI:61977"/>
        <dbReference type="ChEBI" id="CHEBI:456216"/>
        <dbReference type="EC" id="2.7.11.24"/>
    </reaction>
</comment>
<evidence type="ECO:0000313" key="11">
    <source>
        <dbReference type="EMBL" id="EPY29424.1"/>
    </source>
</evidence>
<keyword evidence="4 8" id="KW-0418">Kinase</keyword>
<dbReference type="Pfam" id="PF00069">
    <property type="entry name" value="Pkinase"/>
    <property type="match status" value="1"/>
</dbReference>
<dbReference type="EMBL" id="ATMH01002414">
    <property type="protein sequence ID" value="EPY33214.1"/>
    <property type="molecule type" value="Genomic_DNA"/>
</dbReference>
<dbReference type="PROSITE" id="PS00107">
    <property type="entry name" value="PROTEIN_KINASE_ATP"/>
    <property type="match status" value="1"/>
</dbReference>
<feature type="domain" description="Protein kinase" evidence="10">
    <location>
        <begin position="37"/>
        <end position="329"/>
    </location>
</feature>
<dbReference type="InterPro" id="IPR000719">
    <property type="entry name" value="Prot_kinase_dom"/>
</dbReference>
<keyword evidence="3 6" id="KW-0547">Nucleotide-binding</keyword>
<name>S9UKX6_9TRYP</name>
<comment type="cofactor">
    <cofactor evidence="8">
        <name>Mg(2+)</name>
        <dbReference type="ChEBI" id="CHEBI:18420"/>
    </cofactor>
</comment>
<evidence type="ECO:0000256" key="9">
    <source>
        <dbReference type="SAM" id="MobiDB-lite"/>
    </source>
</evidence>
<dbReference type="GO" id="GO:0004707">
    <property type="term" value="F:MAP kinase activity"/>
    <property type="evidence" value="ECO:0007669"/>
    <property type="project" value="UniProtKB-EC"/>
</dbReference>
<organism evidence="11 14">
    <name type="scientific">Strigomonas culicis</name>
    <dbReference type="NCBI Taxonomy" id="28005"/>
    <lineage>
        <taxon>Eukaryota</taxon>
        <taxon>Discoba</taxon>
        <taxon>Euglenozoa</taxon>
        <taxon>Kinetoplastea</taxon>
        <taxon>Metakinetoplastina</taxon>
        <taxon>Trypanosomatida</taxon>
        <taxon>Trypanosomatidae</taxon>
        <taxon>Strigomonadinae</taxon>
        <taxon>Strigomonas</taxon>
    </lineage>
</organism>
<evidence type="ECO:0000256" key="4">
    <source>
        <dbReference type="ARBA" id="ARBA00022777"/>
    </source>
</evidence>
<dbReference type="FunFam" id="3.30.200.20:FF:000166">
    <property type="entry name" value="Mitogen-activated protein kinase"/>
    <property type="match status" value="1"/>
</dbReference>
<dbReference type="PROSITE" id="PS01351">
    <property type="entry name" value="MAPK"/>
    <property type="match status" value="1"/>
</dbReference>
<comment type="similarity">
    <text evidence="8">Belongs to the protein kinase superfamily. Ser/Thr protein kinase family. MAP kinase subfamily.</text>
</comment>
<gene>
    <name evidence="13" type="ORF">STCU_00668</name>
    <name evidence="12" type="ORF">STCU_02414</name>
    <name evidence="11" type="ORF">STCU_04563</name>
</gene>
<dbReference type="PANTHER" id="PTHR24055">
    <property type="entry name" value="MITOGEN-ACTIVATED PROTEIN KINASE"/>
    <property type="match status" value="1"/>
</dbReference>
<protein>
    <recommendedName>
        <fullName evidence="8">Mitogen-activated protein kinase</fullName>
        <ecNumber evidence="8">2.7.11.24</ecNumber>
    </recommendedName>
</protein>
<keyword evidence="1 7" id="KW-0723">Serine/threonine-protein kinase</keyword>
<proteinExistence type="inferred from homology"/>
<evidence type="ECO:0000313" key="13">
    <source>
        <dbReference type="EMBL" id="EPY36273.1"/>
    </source>
</evidence>
<evidence type="ECO:0000256" key="5">
    <source>
        <dbReference type="ARBA" id="ARBA00022840"/>
    </source>
</evidence>
<feature type="binding site" evidence="6">
    <location>
        <position position="66"/>
    </location>
    <ligand>
        <name>ATP</name>
        <dbReference type="ChEBI" id="CHEBI:30616"/>
    </ligand>
</feature>
<dbReference type="InterPro" id="IPR011009">
    <property type="entry name" value="Kinase-like_dom_sf"/>
</dbReference>
<keyword evidence="2 8" id="KW-0808">Transferase</keyword>
<dbReference type="AlphaFoldDB" id="S9UKX6"/>
<comment type="activity regulation">
    <text evidence="8">Activated by threonine and tyrosine phosphorylation.</text>
</comment>
<reference evidence="11 14" key="1">
    <citation type="journal article" date="2013" name="PLoS ONE">
        <title>Predicting the Proteins of Angomonas deanei, Strigomonas culicis and Their Respective Endosymbionts Reveals New Aspects of the Trypanosomatidae Family.</title>
        <authorList>
            <person name="Motta M.C."/>
            <person name="Martins A.C."/>
            <person name="de Souza S.S."/>
            <person name="Catta-Preta C.M."/>
            <person name="Silva R."/>
            <person name="Klein C.C."/>
            <person name="de Almeida L.G."/>
            <person name="de Lima Cunha O."/>
            <person name="Ciapina L.P."/>
            <person name="Brocchi M."/>
            <person name="Colabardini A.C."/>
            <person name="de Araujo Lima B."/>
            <person name="Machado C.R."/>
            <person name="de Almeida Soares C.M."/>
            <person name="Probst C.M."/>
            <person name="de Menezes C.B."/>
            <person name="Thompson C.E."/>
            <person name="Bartholomeu D.C."/>
            <person name="Gradia D.F."/>
            <person name="Pavoni D.P."/>
            <person name="Grisard E.C."/>
            <person name="Fantinatti-Garboggini F."/>
            <person name="Marchini F.K."/>
            <person name="Rodrigues-Luiz G.F."/>
            <person name="Wagner G."/>
            <person name="Goldman G.H."/>
            <person name="Fietto J.L."/>
            <person name="Elias M.C."/>
            <person name="Goldman M.H."/>
            <person name="Sagot M.F."/>
            <person name="Pereira M."/>
            <person name="Stoco P.H."/>
            <person name="de Mendonca-Neto R.P."/>
            <person name="Teixeira S.M."/>
            <person name="Maciel T.E."/>
            <person name="de Oliveira Mendes T.A."/>
            <person name="Urmenyi T.P."/>
            <person name="de Souza W."/>
            <person name="Schenkman S."/>
            <person name="de Vasconcelos A.T."/>
        </authorList>
    </citation>
    <scope>NUCLEOTIDE SEQUENCE [LARGE SCALE GENOMIC DNA]</scope>
</reference>
<keyword evidence="8" id="KW-0460">Magnesium</keyword>
<dbReference type="SMART" id="SM00220">
    <property type="entry name" value="S_TKc"/>
    <property type="match status" value="1"/>
</dbReference>
<dbReference type="OrthoDB" id="240793at2759"/>
<evidence type="ECO:0000313" key="14">
    <source>
        <dbReference type="Proteomes" id="UP000015354"/>
    </source>
</evidence>
<evidence type="ECO:0000256" key="6">
    <source>
        <dbReference type="PROSITE-ProRule" id="PRU10141"/>
    </source>
</evidence>
<evidence type="ECO:0000256" key="2">
    <source>
        <dbReference type="ARBA" id="ARBA00022679"/>
    </source>
</evidence>
<keyword evidence="14" id="KW-1185">Reference proteome</keyword>
<evidence type="ECO:0000313" key="12">
    <source>
        <dbReference type="EMBL" id="EPY33214.1"/>
    </source>
</evidence>
<dbReference type="InterPro" id="IPR017441">
    <property type="entry name" value="Protein_kinase_ATP_BS"/>
</dbReference>
<dbReference type="SUPFAM" id="SSF56112">
    <property type="entry name" value="Protein kinase-like (PK-like)"/>
    <property type="match status" value="1"/>
</dbReference>
<dbReference type="InterPro" id="IPR050117">
    <property type="entry name" value="MAPK"/>
</dbReference>
<dbReference type="FunFam" id="1.10.510.10:FF:000624">
    <property type="entry name" value="Mitogen-activated protein kinase"/>
    <property type="match status" value="1"/>
</dbReference>
<dbReference type="GO" id="GO:0005524">
    <property type="term" value="F:ATP binding"/>
    <property type="evidence" value="ECO:0007669"/>
    <property type="project" value="UniProtKB-UniRule"/>
</dbReference>
<dbReference type="InterPro" id="IPR003527">
    <property type="entry name" value="MAP_kinase_CS"/>
</dbReference>
<keyword evidence="5 6" id="KW-0067">ATP-binding</keyword>
<dbReference type="EC" id="2.7.11.24" evidence="8"/>
<evidence type="ECO:0000259" key="10">
    <source>
        <dbReference type="PROSITE" id="PS50011"/>
    </source>
</evidence>
<reference evidence="11" key="2">
    <citation type="submission" date="2013-03" db="EMBL/GenBank/DDBJ databases">
        <authorList>
            <person name="Motta M.C.M."/>
            <person name="Martins A.C.A."/>
            <person name="Preta C.M.C.C."/>
            <person name="Silva R."/>
            <person name="de Souza S.S."/>
            <person name="Klein C.C."/>
            <person name="de Almeida L.G.P."/>
            <person name="Cunha O.L."/>
            <person name="Colabardini A.C."/>
            <person name="Lima B.A."/>
            <person name="Machado C.R."/>
            <person name="Soares C.M.A."/>
            <person name="de Menezes C.B.A."/>
            <person name="Bartolomeu D.C."/>
            <person name="Grisard E.C."/>
            <person name="Fantinatti-Garboggini F."/>
            <person name="Rodrigues-Luiz G.F."/>
            <person name="Wagner G."/>
            <person name="Goldman G.H."/>
            <person name="Fietto J.L.R."/>
            <person name="Ciapina L.P."/>
            <person name="Brocchi M."/>
            <person name="Elias M.C."/>
            <person name="Goldman M.H.S."/>
            <person name="Sagot M.-F."/>
            <person name="Pereira M."/>
            <person name="Stoco P.H."/>
            <person name="Teixeira S.M.R."/>
            <person name="de Mendonca-Neto R.P."/>
            <person name="Maciel T.E.F."/>
            <person name="Mendes T.A.O."/>
            <person name="Urmenyi T.P."/>
            <person name="Teixeira M.M.G."/>
            <person name="de Camargo E.F.P."/>
            <person name="de Sousa W."/>
            <person name="Schenkman S."/>
            <person name="de Vasconcelos A.T.R."/>
        </authorList>
    </citation>
    <scope>NUCLEOTIDE SEQUENCE</scope>
</reference>
<dbReference type="Proteomes" id="UP000015354">
    <property type="component" value="Unassembled WGS sequence"/>
</dbReference>
<evidence type="ECO:0000256" key="8">
    <source>
        <dbReference type="RuleBase" id="RU361165"/>
    </source>
</evidence>
<evidence type="ECO:0000256" key="3">
    <source>
        <dbReference type="ARBA" id="ARBA00022741"/>
    </source>
</evidence>
<dbReference type="Gene3D" id="3.30.200.20">
    <property type="entry name" value="Phosphorylase Kinase, domain 1"/>
    <property type="match status" value="1"/>
</dbReference>
<dbReference type="PROSITE" id="PS50011">
    <property type="entry name" value="PROTEIN_KINASE_DOM"/>
    <property type="match status" value="1"/>
</dbReference>
<dbReference type="EMBL" id="ATMH01000668">
    <property type="protein sequence ID" value="EPY36273.1"/>
    <property type="molecule type" value="Genomic_DNA"/>
</dbReference>
<dbReference type="Gene3D" id="1.10.510.10">
    <property type="entry name" value="Transferase(Phosphotransferase) domain 1"/>
    <property type="match status" value="1"/>
</dbReference>
<dbReference type="EMBL" id="ATMH01004563">
    <property type="protein sequence ID" value="EPY29424.1"/>
    <property type="molecule type" value="Genomic_DNA"/>
</dbReference>